<feature type="signal peptide" evidence="2">
    <location>
        <begin position="1"/>
        <end position="22"/>
    </location>
</feature>
<organism evidence="3 4">
    <name type="scientific">Daphnia magna</name>
    <dbReference type="NCBI Taxonomy" id="35525"/>
    <lineage>
        <taxon>Eukaryota</taxon>
        <taxon>Metazoa</taxon>
        <taxon>Ecdysozoa</taxon>
        <taxon>Arthropoda</taxon>
        <taxon>Crustacea</taxon>
        <taxon>Branchiopoda</taxon>
        <taxon>Diplostraca</taxon>
        <taxon>Cladocera</taxon>
        <taxon>Anomopoda</taxon>
        <taxon>Daphniidae</taxon>
        <taxon>Daphnia</taxon>
    </lineage>
</organism>
<reference evidence="3 4" key="1">
    <citation type="submission" date="2016-03" db="EMBL/GenBank/DDBJ databases">
        <title>EvidentialGene: Evidence-directed Construction of Genes on Genomes.</title>
        <authorList>
            <person name="Gilbert D.G."/>
            <person name="Choi J.-H."/>
            <person name="Mockaitis K."/>
            <person name="Colbourne J."/>
            <person name="Pfrender M."/>
        </authorList>
    </citation>
    <scope>NUCLEOTIDE SEQUENCE [LARGE SCALE GENOMIC DNA]</scope>
    <source>
        <strain evidence="3 4">Xinb3</strain>
        <tissue evidence="3">Complete organism</tissue>
    </source>
</reference>
<feature type="region of interest" description="Disordered" evidence="1">
    <location>
        <begin position="250"/>
        <end position="272"/>
    </location>
</feature>
<name>A0A165A5G6_9CRUS</name>
<gene>
    <name evidence="3" type="ORF">APZ42_016770</name>
</gene>
<feature type="region of interest" description="Disordered" evidence="1">
    <location>
        <begin position="543"/>
        <end position="565"/>
    </location>
</feature>
<comment type="caution">
    <text evidence="3">The sequence shown here is derived from an EMBL/GenBank/DDBJ whole genome shotgun (WGS) entry which is preliminary data.</text>
</comment>
<dbReference type="OrthoDB" id="6350968at2759"/>
<sequence length="565" mass="61269">MAVIQLLQLLLTLHLLMTIVSAGTNVNRQLDIPAFQSFFSQASSQRSKDDGKTKVIIGPVLLSEIEFNPSPPVNSDVKVNDTFVKNENLISTRDSKSGAERNHVNVPRNTELKNVSGYQQASSGLINGGFSLSLPIPSTVIEKNGQDFEFKPMLNSSSHGSILLNSARAKLIPLRPDQPISVQSSNFRAFSSSNHPTASSAIFSRKAASTRALSNHRYVNTHIVPAKTVSYNDWIPISQPIPLPVTSLNSQTVTNKPPSSNGLFQSTTSNPSITTLKREEEYKIEKTENKTKENVQFGSSPVAASNGDVGEVDNDSNPSFLRGLSFKKPSTPLYGQVLYSPPKYAPAKRPLTKYVSKIVSVPPKSVNEIIAGGVGVQPPIQPVYQYNPPPGQGKFKPLVNVHPTTINSGHALSENSLNGNGGVKEVTNVGYPNPFQPIKTNSSPELPVLRQLSGGVNGNPPHSSVQTDFEDGYVDDNYKNPDFFFNNLQCLFPTVDVGTISSFSYFRNLNSDISGPKGFDNAFSIHAGRNIAKEFNKNMFDHTGFPGNGQSAKKNKDHGIGGGKY</sequence>
<keyword evidence="4" id="KW-1185">Reference proteome</keyword>
<evidence type="ECO:0000313" key="3">
    <source>
        <dbReference type="EMBL" id="KZS17199.1"/>
    </source>
</evidence>
<dbReference type="Proteomes" id="UP000076858">
    <property type="component" value="Unassembled WGS sequence"/>
</dbReference>
<keyword evidence="2" id="KW-0732">Signal</keyword>
<evidence type="ECO:0000256" key="2">
    <source>
        <dbReference type="SAM" id="SignalP"/>
    </source>
</evidence>
<proteinExistence type="predicted"/>
<evidence type="ECO:0000313" key="4">
    <source>
        <dbReference type="Proteomes" id="UP000076858"/>
    </source>
</evidence>
<evidence type="ECO:0000256" key="1">
    <source>
        <dbReference type="SAM" id="MobiDB-lite"/>
    </source>
</evidence>
<protein>
    <submittedName>
        <fullName evidence="3">Uncharacterized protein</fullName>
    </submittedName>
</protein>
<dbReference type="EMBL" id="LRGB01000642">
    <property type="protein sequence ID" value="KZS17199.1"/>
    <property type="molecule type" value="Genomic_DNA"/>
</dbReference>
<accession>A0A165A5G6</accession>
<dbReference type="AlphaFoldDB" id="A0A165A5G6"/>
<feature type="chain" id="PRO_5007855164" evidence="2">
    <location>
        <begin position="23"/>
        <end position="565"/>
    </location>
</feature>
<feature type="region of interest" description="Disordered" evidence="1">
    <location>
        <begin position="285"/>
        <end position="316"/>
    </location>
</feature>